<evidence type="ECO:0000313" key="2">
    <source>
        <dbReference type="Proteomes" id="UP001597186"/>
    </source>
</evidence>
<protein>
    <recommendedName>
        <fullName evidence="3">Methyltransferase domain-containing protein</fullName>
    </recommendedName>
</protein>
<proteinExistence type="predicted"/>
<dbReference type="RefSeq" id="WP_379917740.1">
    <property type="nucleotide sequence ID" value="NZ_JBHUDD010000150.1"/>
</dbReference>
<evidence type="ECO:0008006" key="3">
    <source>
        <dbReference type="Google" id="ProtNLM"/>
    </source>
</evidence>
<gene>
    <name evidence="1" type="ORF">ACFTOW_16570</name>
</gene>
<reference evidence="2" key="1">
    <citation type="journal article" date="2019" name="Int. J. Syst. Evol. Microbiol.">
        <title>The Global Catalogue of Microorganisms (GCM) 10K type strain sequencing project: providing services to taxonomists for standard genome sequencing and annotation.</title>
        <authorList>
            <consortium name="The Broad Institute Genomics Platform"/>
            <consortium name="The Broad Institute Genome Sequencing Center for Infectious Disease"/>
            <person name="Wu L."/>
            <person name="Ma J."/>
        </authorList>
    </citation>
    <scope>NUCLEOTIDE SEQUENCE [LARGE SCALE GENOMIC DNA]</scope>
    <source>
        <strain evidence="2">CGMCC 1.12477</strain>
    </source>
</reference>
<dbReference type="SUPFAM" id="SSF53335">
    <property type="entry name" value="S-adenosyl-L-methionine-dependent methyltransferases"/>
    <property type="match status" value="1"/>
</dbReference>
<keyword evidence="2" id="KW-1185">Reference proteome</keyword>
<sequence length="198" mass="22388">MTQTTLIERPELTLPEAEAAMLRAAYEGAGSILEYGSGGSTVMAAELGKRVLSVESDQAWAQMMRDWFAQNPAPGEVDVIWSDIGPTKEWGHPVNDAEWKRFARYPLEVWDLPEFTHPDVVLVDGRFRVGCALAAAYRITRPVALYFDDYVNRQQYHEVEDFLGQPAAIAGRMVRFDLTPQPVPPERLLRMVHLMTRP</sequence>
<dbReference type="Gene3D" id="3.40.50.150">
    <property type="entry name" value="Vaccinia Virus protein VP39"/>
    <property type="match status" value="1"/>
</dbReference>
<organism evidence="1 2">
    <name type="scientific">Lacimonas salitolerans</name>
    <dbReference type="NCBI Taxonomy" id="1323750"/>
    <lineage>
        <taxon>Bacteria</taxon>
        <taxon>Pseudomonadati</taxon>
        <taxon>Pseudomonadota</taxon>
        <taxon>Alphaproteobacteria</taxon>
        <taxon>Rhodobacterales</taxon>
        <taxon>Paracoccaceae</taxon>
        <taxon>Lacimonas</taxon>
    </lineage>
</organism>
<dbReference type="EMBL" id="JBHUDD010000150">
    <property type="protein sequence ID" value="MFD1510999.1"/>
    <property type="molecule type" value="Genomic_DNA"/>
</dbReference>
<evidence type="ECO:0000313" key="1">
    <source>
        <dbReference type="EMBL" id="MFD1510999.1"/>
    </source>
</evidence>
<name>A0ABW4ELJ7_9RHOB</name>
<dbReference type="Proteomes" id="UP001597186">
    <property type="component" value="Unassembled WGS sequence"/>
</dbReference>
<dbReference type="InterPro" id="IPR029063">
    <property type="entry name" value="SAM-dependent_MTases_sf"/>
</dbReference>
<comment type="caution">
    <text evidence="1">The sequence shown here is derived from an EMBL/GenBank/DDBJ whole genome shotgun (WGS) entry which is preliminary data.</text>
</comment>
<accession>A0ABW4ELJ7</accession>